<gene>
    <name evidence="1" type="ORF">N8T08_011089</name>
</gene>
<sequence length="154" mass="17009">MVHLGPAIGGEGGGEFNLYRDKPVKQLDVWYGSGSGDQFKQYTVLKGIELRWNGDENPARTGSTPSDTNQSLLHTSFDFENDGHEDLEWMDIWGSAGRVDSLRFLTERKKEGDYFAAGGVGGGKRIQPAHDRELCGFYGRSGDDIDKLGAVFNF</sequence>
<proteinExistence type="predicted"/>
<keyword evidence="2" id="KW-1185">Reference proteome</keyword>
<name>A0ACC3AQ48_9EURO</name>
<evidence type="ECO:0000313" key="1">
    <source>
        <dbReference type="EMBL" id="KAK1139844.1"/>
    </source>
</evidence>
<evidence type="ECO:0000313" key="2">
    <source>
        <dbReference type="Proteomes" id="UP001177260"/>
    </source>
</evidence>
<protein>
    <submittedName>
        <fullName evidence="1">Uncharacterized protein</fullName>
    </submittedName>
</protein>
<organism evidence="1 2">
    <name type="scientific">Aspergillus melleus</name>
    <dbReference type="NCBI Taxonomy" id="138277"/>
    <lineage>
        <taxon>Eukaryota</taxon>
        <taxon>Fungi</taxon>
        <taxon>Dikarya</taxon>
        <taxon>Ascomycota</taxon>
        <taxon>Pezizomycotina</taxon>
        <taxon>Eurotiomycetes</taxon>
        <taxon>Eurotiomycetidae</taxon>
        <taxon>Eurotiales</taxon>
        <taxon>Aspergillaceae</taxon>
        <taxon>Aspergillus</taxon>
        <taxon>Aspergillus subgen. Circumdati</taxon>
    </lineage>
</organism>
<dbReference type="Proteomes" id="UP001177260">
    <property type="component" value="Unassembled WGS sequence"/>
</dbReference>
<comment type="caution">
    <text evidence="1">The sequence shown here is derived from an EMBL/GenBank/DDBJ whole genome shotgun (WGS) entry which is preliminary data.</text>
</comment>
<reference evidence="1 2" key="1">
    <citation type="journal article" date="2023" name="ACS Omega">
        <title>Identification of the Neoaspergillic Acid Biosynthesis Gene Cluster by Establishing an In Vitro CRISPR-Ribonucleoprotein Genetic System in Aspergillus melleus.</title>
        <authorList>
            <person name="Yuan B."/>
            <person name="Grau M.F."/>
            <person name="Murata R.M."/>
            <person name="Torok T."/>
            <person name="Venkateswaran K."/>
            <person name="Stajich J.E."/>
            <person name="Wang C.C.C."/>
        </authorList>
    </citation>
    <scope>NUCLEOTIDE SEQUENCE [LARGE SCALE GENOMIC DNA]</scope>
    <source>
        <strain evidence="1 2">IMV 1140</strain>
    </source>
</reference>
<dbReference type="EMBL" id="JAOPJF010000096">
    <property type="protein sequence ID" value="KAK1139844.1"/>
    <property type="molecule type" value="Genomic_DNA"/>
</dbReference>
<accession>A0ACC3AQ48</accession>